<sequence>MASSSSQPILEGAFAIHKPPAITSFDVIRTLQTTFKSSHLFDPLLSREKDKNLKEPRTKSRHKRDKKDLNLKIGHGGTLDPLATGVLIIGVGSGTKSLPTFLECTKSYDCVVLFGCATDSYDAVGKIVGRAEYAHITKGMLEEALEKFRGEIMQTPPVFSALRVNGKRMHEYAREGGEVPKLQARPVSCTTLELVEWLPPGSHGFGFPTEDASKEQRAMAEKLMGIAAGGWKRKGTPSREEEAAAAAAAGAGAGAISTTEPGLESETKPRSRSATPKSTSNPPAARLRMTVTSGFYVRSLCHDLGAAVDSLAIMSSLIRTRQGDFDIHAGNVLPYEDLKAGEKVWGPKVQSMLESWQAKEGNVVESVEDGKGRDESVEGDGKREKKQKVHPWRGRSKERRNSSSVDA</sequence>
<dbReference type="Pfam" id="PF01509">
    <property type="entry name" value="TruB_N"/>
    <property type="match status" value="1"/>
</dbReference>
<evidence type="ECO:0000256" key="3">
    <source>
        <dbReference type="ARBA" id="ARBA00012787"/>
    </source>
</evidence>
<evidence type="ECO:0000256" key="4">
    <source>
        <dbReference type="ARBA" id="ARBA00022694"/>
    </source>
</evidence>
<feature type="region of interest" description="Disordered" evidence="6">
    <location>
        <begin position="229"/>
        <end position="285"/>
    </location>
</feature>
<keyword evidence="9" id="KW-1185">Reference proteome</keyword>
<evidence type="ECO:0000256" key="1">
    <source>
        <dbReference type="ARBA" id="ARBA00001166"/>
    </source>
</evidence>
<evidence type="ECO:0000256" key="6">
    <source>
        <dbReference type="SAM" id="MobiDB-lite"/>
    </source>
</evidence>
<accession>A0A9P4U2K3</accession>
<dbReference type="InterPro" id="IPR020103">
    <property type="entry name" value="PsdUridine_synth_cat_dom_sf"/>
</dbReference>
<dbReference type="SUPFAM" id="SSF55120">
    <property type="entry name" value="Pseudouridine synthase"/>
    <property type="match status" value="1"/>
</dbReference>
<protein>
    <recommendedName>
        <fullName evidence="3">tRNA pseudouridine(55) synthase</fullName>
        <ecNumber evidence="3">5.4.99.25</ecNumber>
    </recommendedName>
</protein>
<proteinExistence type="inferred from homology"/>
<evidence type="ECO:0000313" key="9">
    <source>
        <dbReference type="Proteomes" id="UP000800235"/>
    </source>
</evidence>
<feature type="compositionally biased region" description="Polar residues" evidence="6">
    <location>
        <begin position="272"/>
        <end position="282"/>
    </location>
</feature>
<feature type="domain" description="Pseudouridine synthase II N-terminal" evidence="7">
    <location>
        <begin position="72"/>
        <end position="198"/>
    </location>
</feature>
<keyword evidence="5" id="KW-0413">Isomerase</keyword>
<evidence type="ECO:0000259" key="7">
    <source>
        <dbReference type="Pfam" id="PF01509"/>
    </source>
</evidence>
<dbReference type="GO" id="GO:0003723">
    <property type="term" value="F:RNA binding"/>
    <property type="evidence" value="ECO:0007669"/>
    <property type="project" value="InterPro"/>
</dbReference>
<dbReference type="Gene3D" id="3.30.2350.10">
    <property type="entry name" value="Pseudouridine synthase"/>
    <property type="match status" value="1"/>
</dbReference>
<dbReference type="GO" id="GO:0006400">
    <property type="term" value="P:tRNA modification"/>
    <property type="evidence" value="ECO:0007669"/>
    <property type="project" value="TreeGrafter"/>
</dbReference>
<evidence type="ECO:0000313" key="8">
    <source>
        <dbReference type="EMBL" id="KAF2434108.1"/>
    </source>
</evidence>
<dbReference type="InterPro" id="IPR002501">
    <property type="entry name" value="PsdUridine_synth_N"/>
</dbReference>
<dbReference type="GO" id="GO:0160148">
    <property type="term" value="F:tRNA pseudouridine(55) synthase activity"/>
    <property type="evidence" value="ECO:0007669"/>
    <property type="project" value="UniProtKB-EC"/>
</dbReference>
<comment type="similarity">
    <text evidence="2">Belongs to the pseudouridine synthase TruB family.</text>
</comment>
<gene>
    <name evidence="8" type="ORF">EJ08DRAFT_657786</name>
</gene>
<evidence type="ECO:0000256" key="5">
    <source>
        <dbReference type="ARBA" id="ARBA00023235"/>
    </source>
</evidence>
<feature type="region of interest" description="Disordered" evidence="6">
    <location>
        <begin position="360"/>
        <end position="407"/>
    </location>
</feature>
<comment type="catalytic activity">
    <reaction evidence="1">
        <text>a uridine in mRNA = a pseudouridine in mRNA</text>
        <dbReference type="Rhea" id="RHEA:56644"/>
        <dbReference type="Rhea" id="RHEA-COMP:14658"/>
        <dbReference type="Rhea" id="RHEA-COMP:14659"/>
        <dbReference type="ChEBI" id="CHEBI:65314"/>
        <dbReference type="ChEBI" id="CHEBI:65315"/>
    </reaction>
</comment>
<feature type="compositionally biased region" description="Basic and acidic residues" evidence="6">
    <location>
        <begin position="368"/>
        <end position="383"/>
    </location>
</feature>
<keyword evidence="4" id="KW-0819">tRNA processing</keyword>
<name>A0A9P4U2K3_9PEZI</name>
<reference evidence="8" key="1">
    <citation type="journal article" date="2020" name="Stud. Mycol.">
        <title>101 Dothideomycetes genomes: a test case for predicting lifestyles and emergence of pathogens.</title>
        <authorList>
            <person name="Haridas S."/>
            <person name="Albert R."/>
            <person name="Binder M."/>
            <person name="Bloem J."/>
            <person name="Labutti K."/>
            <person name="Salamov A."/>
            <person name="Andreopoulos B."/>
            <person name="Baker S."/>
            <person name="Barry K."/>
            <person name="Bills G."/>
            <person name="Bluhm B."/>
            <person name="Cannon C."/>
            <person name="Castanera R."/>
            <person name="Culley D."/>
            <person name="Daum C."/>
            <person name="Ezra D."/>
            <person name="Gonzalez J."/>
            <person name="Henrissat B."/>
            <person name="Kuo A."/>
            <person name="Liang C."/>
            <person name="Lipzen A."/>
            <person name="Lutzoni F."/>
            <person name="Magnuson J."/>
            <person name="Mondo S."/>
            <person name="Nolan M."/>
            <person name="Ohm R."/>
            <person name="Pangilinan J."/>
            <person name="Park H.-J."/>
            <person name="Ramirez L."/>
            <person name="Alfaro M."/>
            <person name="Sun H."/>
            <person name="Tritt A."/>
            <person name="Yoshinaga Y."/>
            <person name="Zwiers L.-H."/>
            <person name="Turgeon B."/>
            <person name="Goodwin S."/>
            <person name="Spatafora J."/>
            <person name="Crous P."/>
            <person name="Grigoriev I."/>
        </authorList>
    </citation>
    <scope>NUCLEOTIDE SEQUENCE</scope>
    <source>
        <strain evidence="8">CBS 130266</strain>
    </source>
</reference>
<dbReference type="EMBL" id="MU007018">
    <property type="protein sequence ID" value="KAF2434108.1"/>
    <property type="molecule type" value="Genomic_DNA"/>
</dbReference>
<dbReference type="GO" id="GO:1990481">
    <property type="term" value="P:mRNA pseudouridine synthesis"/>
    <property type="evidence" value="ECO:0007669"/>
    <property type="project" value="TreeGrafter"/>
</dbReference>
<dbReference type="OrthoDB" id="9995526at2759"/>
<dbReference type="InterPro" id="IPR014780">
    <property type="entry name" value="tRNA_psdUridine_synth_TruB"/>
</dbReference>
<organism evidence="8 9">
    <name type="scientific">Tothia fuscella</name>
    <dbReference type="NCBI Taxonomy" id="1048955"/>
    <lineage>
        <taxon>Eukaryota</taxon>
        <taxon>Fungi</taxon>
        <taxon>Dikarya</taxon>
        <taxon>Ascomycota</taxon>
        <taxon>Pezizomycotina</taxon>
        <taxon>Dothideomycetes</taxon>
        <taxon>Pleosporomycetidae</taxon>
        <taxon>Venturiales</taxon>
        <taxon>Cylindrosympodiaceae</taxon>
        <taxon>Tothia</taxon>
    </lineage>
</organism>
<dbReference type="EC" id="5.4.99.25" evidence="3"/>
<dbReference type="HAMAP" id="MF_01080">
    <property type="entry name" value="TruB_bact"/>
    <property type="match status" value="1"/>
</dbReference>
<dbReference type="Proteomes" id="UP000800235">
    <property type="component" value="Unassembled WGS sequence"/>
</dbReference>
<feature type="compositionally biased region" description="Basic residues" evidence="6">
    <location>
        <begin position="384"/>
        <end position="398"/>
    </location>
</feature>
<dbReference type="AlphaFoldDB" id="A0A9P4U2K3"/>
<dbReference type="GO" id="GO:0005634">
    <property type="term" value="C:nucleus"/>
    <property type="evidence" value="ECO:0007669"/>
    <property type="project" value="TreeGrafter"/>
</dbReference>
<comment type="caution">
    <text evidence="8">The sequence shown here is derived from an EMBL/GenBank/DDBJ whole genome shotgun (WGS) entry which is preliminary data.</text>
</comment>
<dbReference type="PANTHER" id="PTHR13767">
    <property type="entry name" value="TRNA-PSEUDOURIDINE SYNTHASE"/>
    <property type="match status" value="1"/>
</dbReference>
<evidence type="ECO:0000256" key="2">
    <source>
        <dbReference type="ARBA" id="ARBA00008999"/>
    </source>
</evidence>
<dbReference type="PANTHER" id="PTHR13767:SF2">
    <property type="entry name" value="PSEUDOURIDYLATE SYNTHASE TRUB1"/>
    <property type="match status" value="1"/>
</dbReference>